<dbReference type="InterPro" id="IPR009057">
    <property type="entry name" value="Homeodomain-like_sf"/>
</dbReference>
<dbReference type="Pfam" id="PF00072">
    <property type="entry name" value="Response_reg"/>
    <property type="match status" value="1"/>
</dbReference>
<dbReference type="SMART" id="SM00448">
    <property type="entry name" value="REC"/>
    <property type="match status" value="1"/>
</dbReference>
<dbReference type="InterPro" id="IPR020449">
    <property type="entry name" value="Tscrpt_reg_AraC-type_HTH"/>
</dbReference>
<dbReference type="Pfam" id="PF12833">
    <property type="entry name" value="HTH_18"/>
    <property type="match status" value="1"/>
</dbReference>
<dbReference type="SUPFAM" id="SSF46689">
    <property type="entry name" value="Homeodomain-like"/>
    <property type="match status" value="2"/>
</dbReference>
<evidence type="ECO:0000259" key="5">
    <source>
        <dbReference type="PROSITE" id="PS01124"/>
    </source>
</evidence>
<evidence type="ECO:0000259" key="6">
    <source>
        <dbReference type="PROSITE" id="PS50110"/>
    </source>
</evidence>
<dbReference type="Gene3D" id="1.10.10.60">
    <property type="entry name" value="Homeodomain-like"/>
    <property type="match status" value="2"/>
</dbReference>
<sequence>MDMLNLLIVDDEMVILHGIVKIIREGKTPFTRIESALDACEALSVMEDFAPDLIITDIHMPEMNGLELIQEVKDRGACGRFIILTGHDEFEYARQALRHQVIDYLLKPINKMELLDLLRTVAKTILEEEQDGAKHARSDSQYSFHVEKILRHIDQHYHRDLSLDQCSELTGLHPNYISQLFKKETGVSFVQYLHHYRIEKAKELLKKDGGLPVQVIGNQVGFENPQHFMKVFKKLVGCTPGAYRESDVEGDGA</sequence>
<dbReference type="PANTHER" id="PTHR43280:SF2">
    <property type="entry name" value="HTH-TYPE TRANSCRIPTIONAL REGULATOR EXSA"/>
    <property type="match status" value="1"/>
</dbReference>
<dbReference type="SUPFAM" id="SSF52172">
    <property type="entry name" value="CheY-like"/>
    <property type="match status" value="1"/>
</dbReference>
<dbReference type="PROSITE" id="PS01124">
    <property type="entry name" value="HTH_ARAC_FAMILY_2"/>
    <property type="match status" value="1"/>
</dbReference>
<name>A0ABM8V436_THEXY</name>
<evidence type="ECO:0000256" key="1">
    <source>
        <dbReference type="ARBA" id="ARBA00023015"/>
    </source>
</evidence>
<feature type="domain" description="HTH araC/xylS-type" evidence="5">
    <location>
        <begin position="147"/>
        <end position="246"/>
    </location>
</feature>
<keyword evidence="8" id="KW-1185">Reference proteome</keyword>
<dbReference type="CDD" id="cd17536">
    <property type="entry name" value="REC_YesN-like"/>
    <property type="match status" value="1"/>
</dbReference>
<evidence type="ECO:0000313" key="8">
    <source>
        <dbReference type="Proteomes" id="UP000681526"/>
    </source>
</evidence>
<proteinExistence type="predicted"/>
<dbReference type="InterPro" id="IPR001789">
    <property type="entry name" value="Sig_transdc_resp-reg_receiver"/>
</dbReference>
<dbReference type="InterPro" id="IPR011006">
    <property type="entry name" value="CheY-like_superfamily"/>
</dbReference>
<dbReference type="InterPro" id="IPR018062">
    <property type="entry name" value="HTH_AraC-typ_CS"/>
</dbReference>
<dbReference type="PROSITE" id="PS50110">
    <property type="entry name" value="RESPONSE_REGULATORY"/>
    <property type="match status" value="1"/>
</dbReference>
<dbReference type="PRINTS" id="PR00032">
    <property type="entry name" value="HTHARAC"/>
</dbReference>
<dbReference type="PANTHER" id="PTHR43280">
    <property type="entry name" value="ARAC-FAMILY TRANSCRIPTIONAL REGULATOR"/>
    <property type="match status" value="1"/>
</dbReference>
<gene>
    <name evidence="7" type="primary">txxe 1997</name>
    <name evidence="7" type="ORF">TXXE_09605</name>
</gene>
<dbReference type="Proteomes" id="UP000681526">
    <property type="component" value="Unassembled WGS sequence"/>
</dbReference>
<accession>A0ABM8V436</accession>
<reference evidence="7 8" key="1">
    <citation type="submission" date="2021-04" db="EMBL/GenBank/DDBJ databases">
        <authorList>
            <person name="Rakotoarivonina H."/>
        </authorList>
    </citation>
    <scope>NUCLEOTIDE SEQUENCE [LARGE SCALE GENOMIC DNA]</scope>
    <source>
        <strain evidence="7 8">XE</strain>
    </source>
</reference>
<keyword evidence="1" id="KW-0805">Transcription regulation</keyword>
<dbReference type="Gene3D" id="3.40.50.2300">
    <property type="match status" value="1"/>
</dbReference>
<protein>
    <submittedName>
        <fullName evidence="7">Two component transcriptional regulator, AraC family</fullName>
    </submittedName>
</protein>
<evidence type="ECO:0000313" key="7">
    <source>
        <dbReference type="EMBL" id="CAG5086154.1"/>
    </source>
</evidence>
<dbReference type="PROSITE" id="PS00041">
    <property type="entry name" value="HTH_ARAC_FAMILY_1"/>
    <property type="match status" value="1"/>
</dbReference>
<comment type="caution">
    <text evidence="7">The sequence shown here is derived from an EMBL/GenBank/DDBJ whole genome shotgun (WGS) entry which is preliminary data.</text>
</comment>
<dbReference type="EMBL" id="CAJRAY010000043">
    <property type="protein sequence ID" value="CAG5086154.1"/>
    <property type="molecule type" value="Genomic_DNA"/>
</dbReference>
<evidence type="ECO:0000256" key="3">
    <source>
        <dbReference type="ARBA" id="ARBA00023163"/>
    </source>
</evidence>
<feature type="domain" description="Response regulatory" evidence="6">
    <location>
        <begin position="5"/>
        <end position="122"/>
    </location>
</feature>
<evidence type="ECO:0000256" key="4">
    <source>
        <dbReference type="PROSITE-ProRule" id="PRU00169"/>
    </source>
</evidence>
<evidence type="ECO:0000256" key="2">
    <source>
        <dbReference type="ARBA" id="ARBA00023125"/>
    </source>
</evidence>
<keyword evidence="3" id="KW-0804">Transcription</keyword>
<keyword evidence="2" id="KW-0238">DNA-binding</keyword>
<dbReference type="SMART" id="SM00342">
    <property type="entry name" value="HTH_ARAC"/>
    <property type="match status" value="1"/>
</dbReference>
<keyword evidence="4" id="KW-0597">Phosphoprotein</keyword>
<dbReference type="InterPro" id="IPR018060">
    <property type="entry name" value="HTH_AraC"/>
</dbReference>
<feature type="modified residue" description="4-aspartylphosphate" evidence="4">
    <location>
        <position position="57"/>
    </location>
</feature>
<organism evidence="7 8">
    <name type="scientific">Thermobacillus xylanilyticus</name>
    <dbReference type="NCBI Taxonomy" id="76633"/>
    <lineage>
        <taxon>Bacteria</taxon>
        <taxon>Bacillati</taxon>
        <taxon>Bacillota</taxon>
        <taxon>Bacilli</taxon>
        <taxon>Bacillales</taxon>
        <taxon>Paenibacillaceae</taxon>
        <taxon>Thermobacillus</taxon>
    </lineage>
</organism>